<dbReference type="Gene3D" id="1.25.40.20">
    <property type="entry name" value="Ankyrin repeat-containing domain"/>
    <property type="match status" value="1"/>
</dbReference>
<dbReference type="InterPro" id="IPR002110">
    <property type="entry name" value="Ankyrin_rpt"/>
</dbReference>
<name>A0A1E7QKP0_WOLPI</name>
<protein>
    <submittedName>
        <fullName evidence="3">Uncharacterized protein</fullName>
    </submittedName>
</protein>
<keyword evidence="2" id="KW-0040">ANK repeat</keyword>
<evidence type="ECO:0000313" key="3">
    <source>
        <dbReference type="EMBL" id="OEY87041.1"/>
    </source>
</evidence>
<keyword evidence="1" id="KW-0677">Repeat</keyword>
<dbReference type="Pfam" id="PF12796">
    <property type="entry name" value="Ank_2"/>
    <property type="match status" value="2"/>
</dbReference>
<gene>
    <name evidence="3" type="ORF">BIY23_00950</name>
</gene>
<accession>A0A1E7QKP0</accession>
<reference evidence="3 4" key="1">
    <citation type="submission" date="2016-09" db="EMBL/GenBank/DDBJ databases">
        <title>Genomic evidence for plant-parasitic nematodes as the earliest Wolbachia hosts.</title>
        <authorList>
            <person name="Brown A.M."/>
            <person name="Wasala S.K."/>
            <person name="Howe D.K."/>
            <person name="Peetz A.B."/>
            <person name="Zasada I.A."/>
            <person name="Denver D.R."/>
        </authorList>
    </citation>
    <scope>NUCLEOTIDE SEQUENCE [LARGE SCALE GENOMIC DNA]</scope>
    <source>
        <strain evidence="4">wPpe</strain>
    </source>
</reference>
<keyword evidence="4" id="KW-1185">Reference proteome</keyword>
<evidence type="ECO:0000313" key="4">
    <source>
        <dbReference type="Proteomes" id="UP000175679"/>
    </source>
</evidence>
<dbReference type="EMBL" id="MJMG01000001">
    <property type="protein sequence ID" value="OEY87041.1"/>
    <property type="molecule type" value="Genomic_DNA"/>
</dbReference>
<dbReference type="PROSITE" id="PS50297">
    <property type="entry name" value="ANK_REP_REGION"/>
    <property type="match status" value="1"/>
</dbReference>
<dbReference type="PROSITE" id="PS50088">
    <property type="entry name" value="ANK_REPEAT"/>
    <property type="match status" value="1"/>
</dbReference>
<dbReference type="RefSeq" id="WP_070064691.1">
    <property type="nucleotide sequence ID" value="NZ_MJMG01000001.1"/>
</dbReference>
<dbReference type="InterPro" id="IPR036770">
    <property type="entry name" value="Ankyrin_rpt-contain_sf"/>
</dbReference>
<sequence length="258" mass="28520">MIIGDKVLNDEVFVKLGVKLEENKLGEKCSTNNILGEVYSLLPIAQQKEWNKDGNGKLNPNHVFTVGYHAGKRTLLESAAMKGHSSLIRHFVDAGVDVNKTGSSDEGSILLTIATIGRYSCISELLKCNANIKAEDSNGNTILHVIAANNMGFKENNNLKILELLMQPEYKNKLNINAKNDNGEAPLHLAANNGYKEVASLLVRNGADHLIKDNKHCAAIDYVKEHVKEEWNRDVFTPSTALEAGKIERIEQEKFLSN</sequence>
<dbReference type="AlphaFoldDB" id="A0A1E7QKP0"/>
<feature type="repeat" description="ANK" evidence="2">
    <location>
        <begin position="182"/>
        <end position="214"/>
    </location>
</feature>
<dbReference type="PANTHER" id="PTHR24161">
    <property type="entry name" value="ANK_REP_REGION DOMAIN-CONTAINING PROTEIN-RELATED"/>
    <property type="match status" value="1"/>
</dbReference>
<dbReference type="Proteomes" id="UP000175679">
    <property type="component" value="Unassembled WGS sequence"/>
</dbReference>
<comment type="caution">
    <text evidence="3">The sequence shown here is derived from an EMBL/GenBank/DDBJ whole genome shotgun (WGS) entry which is preliminary data.</text>
</comment>
<proteinExistence type="predicted"/>
<dbReference type="SUPFAM" id="SSF48403">
    <property type="entry name" value="Ankyrin repeat"/>
    <property type="match status" value="1"/>
</dbReference>
<dbReference type="OrthoDB" id="7164484at2"/>
<dbReference type="PANTHER" id="PTHR24161:SF85">
    <property type="entry name" value="PALMITOYLTRANSFERASE HIP14"/>
    <property type="match status" value="1"/>
</dbReference>
<organism evidence="3 4">
    <name type="scientific">Wolbachia pipientis</name>
    <dbReference type="NCBI Taxonomy" id="955"/>
    <lineage>
        <taxon>Bacteria</taxon>
        <taxon>Pseudomonadati</taxon>
        <taxon>Pseudomonadota</taxon>
        <taxon>Alphaproteobacteria</taxon>
        <taxon>Rickettsiales</taxon>
        <taxon>Anaplasmataceae</taxon>
        <taxon>Wolbachieae</taxon>
        <taxon>Wolbachia</taxon>
    </lineage>
</organism>
<evidence type="ECO:0000256" key="2">
    <source>
        <dbReference type="PROSITE-ProRule" id="PRU00023"/>
    </source>
</evidence>
<evidence type="ECO:0000256" key="1">
    <source>
        <dbReference type="ARBA" id="ARBA00022737"/>
    </source>
</evidence>
<dbReference type="SMART" id="SM00248">
    <property type="entry name" value="ANK"/>
    <property type="match status" value="4"/>
</dbReference>